<proteinExistence type="predicted"/>
<dbReference type="PROSITE" id="PS00675">
    <property type="entry name" value="SIGMA54_INTERACT_1"/>
    <property type="match status" value="1"/>
</dbReference>
<evidence type="ECO:0000313" key="4">
    <source>
        <dbReference type="Proteomes" id="UP000051139"/>
    </source>
</evidence>
<protein>
    <submittedName>
        <fullName evidence="3">DNA replication protein DnaC</fullName>
    </submittedName>
</protein>
<dbReference type="GO" id="GO:0006260">
    <property type="term" value="P:DNA replication"/>
    <property type="evidence" value="ECO:0007669"/>
    <property type="project" value="TreeGrafter"/>
</dbReference>
<name>A0A0R2L4V6_9LACO</name>
<feature type="domain" description="AAA+ ATPase" evidence="1">
    <location>
        <begin position="134"/>
        <end position="285"/>
    </location>
</feature>
<dbReference type="RefSeq" id="WP_057809454.1">
    <property type="nucleotide sequence ID" value="NZ_BJUD01000022.1"/>
</dbReference>
<dbReference type="EMBL" id="BJUD01000022">
    <property type="protein sequence ID" value="GEK28884.1"/>
    <property type="molecule type" value="Genomic_DNA"/>
</dbReference>
<dbReference type="InterPro" id="IPR025662">
    <property type="entry name" value="Sigma_54_int_dom_ATP-bd_1"/>
</dbReference>
<reference evidence="2 5" key="2">
    <citation type="submission" date="2019-07" db="EMBL/GenBank/DDBJ databases">
        <title>Whole genome shotgun sequence of Lactobacillus siliginis NBRC 101315.</title>
        <authorList>
            <person name="Hosoyama A."/>
            <person name="Uohara A."/>
            <person name="Ohji S."/>
            <person name="Ichikawa N."/>
        </authorList>
    </citation>
    <scope>NUCLEOTIDE SEQUENCE [LARGE SCALE GENOMIC DNA]</scope>
    <source>
        <strain evidence="2 5">NBRC 101315</strain>
    </source>
</reference>
<evidence type="ECO:0000313" key="5">
    <source>
        <dbReference type="Proteomes" id="UP000321429"/>
    </source>
</evidence>
<dbReference type="InterPro" id="IPR003593">
    <property type="entry name" value="AAA+_ATPase"/>
</dbReference>
<dbReference type="Gene3D" id="3.40.50.300">
    <property type="entry name" value="P-loop containing nucleotide triphosphate hydrolases"/>
    <property type="match status" value="1"/>
</dbReference>
<dbReference type="Proteomes" id="UP000321429">
    <property type="component" value="Unassembled WGS sequence"/>
</dbReference>
<keyword evidence="4" id="KW-1185">Reference proteome</keyword>
<dbReference type="SMART" id="SM00382">
    <property type="entry name" value="AAA"/>
    <property type="match status" value="1"/>
</dbReference>
<comment type="caution">
    <text evidence="3">The sequence shown here is derived from an EMBL/GenBank/DDBJ whole genome shotgun (WGS) entry which is preliminary data.</text>
</comment>
<dbReference type="EMBL" id="JQCB01000003">
    <property type="protein sequence ID" value="KRN96734.1"/>
    <property type="molecule type" value="Genomic_DNA"/>
</dbReference>
<dbReference type="PANTHER" id="PTHR30050">
    <property type="entry name" value="CHROMOSOMAL REPLICATION INITIATOR PROTEIN DNAA"/>
    <property type="match status" value="1"/>
</dbReference>
<evidence type="ECO:0000313" key="3">
    <source>
        <dbReference type="EMBL" id="KRN96734.1"/>
    </source>
</evidence>
<evidence type="ECO:0000259" key="1">
    <source>
        <dbReference type="SMART" id="SM00382"/>
    </source>
</evidence>
<dbReference type="SUPFAM" id="SSF52540">
    <property type="entry name" value="P-loop containing nucleoside triphosphate hydrolases"/>
    <property type="match status" value="1"/>
</dbReference>
<dbReference type="Proteomes" id="UP000051139">
    <property type="component" value="Unassembled WGS sequence"/>
</dbReference>
<gene>
    <name evidence="3" type="ORF">IV55_GL001269</name>
    <name evidence="2" type="ORF">LSI01_11950</name>
</gene>
<dbReference type="OrthoDB" id="2052561at2"/>
<dbReference type="AlphaFoldDB" id="A0A0R2L4V6"/>
<sequence>MEDGTLAGAINKMFGNRKLVGVADYPCPICGGPMYCFKESKMYKDGHPKYACPNTDCKYKEGSDDKIVRSVLTPEQLTMSSVRSNAIRYMKHNSVISNTGMWSKRFSDFIASNEVEQNVYNKSQAFVKQIVAGGTNHMIMSGETGVGKSHLAMSILWEYLRQTNYGKRVTITDSAGRKYSSPTARHVLYCNFRDLLELLKQGINDKATGSMMTQVINELKVAELVVIDDLGAELANRDVASPYAMDQALSIFEARQNKPTVITTNLHKNDIVNAYDARIWSRLTENSKGFILTFKGIDDHRQMEGV</sequence>
<reference evidence="3 4" key="1">
    <citation type="journal article" date="2015" name="Genome Announc.">
        <title>Expanding the biotechnology potential of lactobacilli through comparative genomics of 213 strains and associated genera.</title>
        <authorList>
            <person name="Sun Z."/>
            <person name="Harris H.M."/>
            <person name="McCann A."/>
            <person name="Guo C."/>
            <person name="Argimon S."/>
            <person name="Zhang W."/>
            <person name="Yang X."/>
            <person name="Jeffery I.B."/>
            <person name="Cooney J.C."/>
            <person name="Kagawa T.F."/>
            <person name="Liu W."/>
            <person name="Song Y."/>
            <person name="Salvetti E."/>
            <person name="Wrobel A."/>
            <person name="Rasinkangas P."/>
            <person name="Parkhill J."/>
            <person name="Rea M.C."/>
            <person name="O'Sullivan O."/>
            <person name="Ritari J."/>
            <person name="Douillard F.P."/>
            <person name="Paul Ross R."/>
            <person name="Yang R."/>
            <person name="Briner A.E."/>
            <person name="Felis G.E."/>
            <person name="de Vos W.M."/>
            <person name="Barrangou R."/>
            <person name="Klaenhammer T.R."/>
            <person name="Caufield P.W."/>
            <person name="Cui Y."/>
            <person name="Zhang H."/>
            <person name="O'Toole P.W."/>
        </authorList>
    </citation>
    <scope>NUCLEOTIDE SEQUENCE [LARGE SCALE GENOMIC DNA]</scope>
    <source>
        <strain evidence="3 4">DSM 22696</strain>
    </source>
</reference>
<dbReference type="STRING" id="348151.IV55_GL001269"/>
<accession>A0A0R2L4V6</accession>
<evidence type="ECO:0000313" key="2">
    <source>
        <dbReference type="EMBL" id="GEK28884.1"/>
    </source>
</evidence>
<dbReference type="PATRIC" id="fig|348151.3.peg.1300"/>
<organism evidence="3 4">
    <name type="scientific">Furfurilactobacillus siliginis</name>
    <dbReference type="NCBI Taxonomy" id="348151"/>
    <lineage>
        <taxon>Bacteria</taxon>
        <taxon>Bacillati</taxon>
        <taxon>Bacillota</taxon>
        <taxon>Bacilli</taxon>
        <taxon>Lactobacillales</taxon>
        <taxon>Lactobacillaceae</taxon>
        <taxon>Furfurilactobacillus</taxon>
    </lineage>
</organism>
<dbReference type="InterPro" id="IPR027417">
    <property type="entry name" value="P-loop_NTPase"/>
</dbReference>
<dbReference type="PANTHER" id="PTHR30050:SF4">
    <property type="entry name" value="ATP-BINDING PROTEIN RV3427C IN INSERTION SEQUENCE-RELATED"/>
    <property type="match status" value="1"/>
</dbReference>